<proteinExistence type="predicted"/>
<reference evidence="2" key="3">
    <citation type="journal article" date="2011" name="PLoS ONE">
        <title>Genome sequence of a mesophilic hydrogenotrophic methanogen Methanocella paludicola, the first cultivated representative of the order Methanocellales.</title>
        <authorList>
            <person name="Sakai S."/>
            <person name="Takaki Y."/>
            <person name="Shimamura S."/>
            <person name="Sekine M."/>
            <person name="Tajima T."/>
            <person name="Kosugi H."/>
            <person name="Ichikawa N."/>
            <person name="Tasumi E."/>
            <person name="Hiraki A.T."/>
            <person name="Shimizu A."/>
            <person name="Kato Y."/>
            <person name="Nishiko R."/>
            <person name="Mori K."/>
            <person name="Fujita N."/>
            <person name="Imachi H."/>
            <person name="Takai K."/>
        </authorList>
    </citation>
    <scope>NUCLEOTIDE SEQUENCE [LARGE SCALE GENOMIC DNA]</scope>
    <source>
        <strain evidence="2">DSM 17711 / JCM 13418 / NBRC 101707 / SANAE</strain>
    </source>
</reference>
<name>D1Z178_METPS</name>
<dbReference type="KEGG" id="mpd:MCP_2378"/>
<accession>D1Z178</accession>
<dbReference type="PATRIC" id="fig|304371.9.peg.2424"/>
<evidence type="ECO:0000313" key="2">
    <source>
        <dbReference type="Proteomes" id="UP000001882"/>
    </source>
</evidence>
<reference evidence="1 2" key="1">
    <citation type="journal article" date="2007" name="Appl. Environ. Microbiol.">
        <title>Isolation of key methanogens for global methane emission from rice paddy fields: a novel isolate affiliated with the clone cluster rice cluster I.</title>
        <authorList>
            <person name="Sakai S."/>
            <person name="Imachi H."/>
            <person name="Sekiguchi Y."/>
            <person name="Ohashi A."/>
            <person name="Harada H."/>
            <person name="Kamagata Y."/>
        </authorList>
    </citation>
    <scope>NUCLEOTIDE SEQUENCE [LARGE SCALE GENOMIC DNA]</scope>
    <source>
        <strain evidence="2">DSM 17711 / JCM 13418 / NBRC 101707 / SANAE</strain>
    </source>
</reference>
<gene>
    <name evidence="1" type="ordered locus">MCP_2378</name>
</gene>
<dbReference type="Proteomes" id="UP000001882">
    <property type="component" value="Chromosome"/>
</dbReference>
<dbReference type="EMBL" id="AP011532">
    <property type="protein sequence ID" value="BAI62450.1"/>
    <property type="molecule type" value="Genomic_DNA"/>
</dbReference>
<dbReference type="GeneID" id="8682171"/>
<dbReference type="AlphaFoldDB" id="D1Z178"/>
<evidence type="ECO:0000313" key="1">
    <source>
        <dbReference type="EMBL" id="BAI62450.1"/>
    </source>
</evidence>
<protein>
    <submittedName>
        <fullName evidence="1">Uncharacterized protein</fullName>
    </submittedName>
</protein>
<sequence length="396" mass="43108">MKNETKILVGAIIVILLLLVGAYALSGSSPQPSATPTVLPVTVTPTVTPVPSVSVTPSVEPTVTATATATPVPSVTPTPTPESGVKQTEFGYWITYPPLGPQNWSEYKSLPSDSSQDNIVFFNPTSAVYPINIQPAAMRKDGDTAVYRQGGDINQTVVVKIHASMSDNVGFQTNLNSIPEYTFSMYTLDTENMTGPDENGDYLLTLGPGVSHQDLFLHIYHQYWYDSVDAMPYMPTPGWVKLTITDVVEGNYGIGSQKEFNLSLEALPEIWFGNSTTIASDGYLNREESGIDFSGDIDHIAENDSYVDVFIPIIRETDKGTLTPYLYWNGGISDVMVTSPSFIAGQKDGLVKVSIPSEYVTGGDNYQLTIYIGYNEGYIPGWPSAYGLHINYSEAN</sequence>
<dbReference type="InParanoid" id="D1Z178"/>
<reference evidence="1 2" key="2">
    <citation type="journal article" date="2008" name="Int. J. Syst. Evol. Microbiol.">
        <title>Methanocella paludicola gen. nov., sp. nov., a methane-producing archaeon, the first isolate of the lineage 'Rice Cluster I', and proposal of the new archaeal order Methanocellales ord. nov.</title>
        <authorList>
            <person name="Sakai S."/>
            <person name="Imachi H."/>
            <person name="Hanada S."/>
            <person name="Ohashi A."/>
            <person name="Harada H."/>
            <person name="Kamagata Y."/>
        </authorList>
    </citation>
    <scope>NUCLEOTIDE SEQUENCE [LARGE SCALE GENOMIC DNA]</scope>
    <source>
        <strain evidence="2">DSM 17711 / JCM 13418 / NBRC 101707 / SANAE</strain>
    </source>
</reference>
<dbReference type="RefSeq" id="WP_012901124.1">
    <property type="nucleotide sequence ID" value="NC_013665.1"/>
</dbReference>
<keyword evidence="2" id="KW-1185">Reference proteome</keyword>
<organism evidence="1 2">
    <name type="scientific">Methanocella paludicola (strain DSM 17711 / JCM 13418 / NBRC 101707 / SANAE)</name>
    <dbReference type="NCBI Taxonomy" id="304371"/>
    <lineage>
        <taxon>Archaea</taxon>
        <taxon>Methanobacteriati</taxon>
        <taxon>Methanobacteriota</taxon>
        <taxon>Stenosarchaea group</taxon>
        <taxon>Methanomicrobia</taxon>
        <taxon>Methanocellales</taxon>
        <taxon>Methanocellaceae</taxon>
        <taxon>Methanocella</taxon>
    </lineage>
</organism>